<dbReference type="AlphaFoldDB" id="A0A1M4SBY9"/>
<protein>
    <submittedName>
        <fullName evidence="7">Threonine dehydrogenase</fullName>
    </submittedName>
</protein>
<dbReference type="InterPro" id="IPR013154">
    <property type="entry name" value="ADH-like_N"/>
</dbReference>
<accession>A0A1M4SBY9</accession>
<dbReference type="Proteomes" id="UP000184048">
    <property type="component" value="Unassembled WGS sequence"/>
</dbReference>
<dbReference type="InterPro" id="IPR036291">
    <property type="entry name" value="NAD(P)-bd_dom_sf"/>
</dbReference>
<evidence type="ECO:0000256" key="2">
    <source>
        <dbReference type="ARBA" id="ARBA00022723"/>
    </source>
</evidence>
<keyword evidence="2" id="KW-0479">Metal-binding</keyword>
<evidence type="ECO:0000256" key="3">
    <source>
        <dbReference type="ARBA" id="ARBA00022833"/>
    </source>
</evidence>
<evidence type="ECO:0000313" key="7">
    <source>
        <dbReference type="EMBL" id="SHE29734.1"/>
    </source>
</evidence>
<dbReference type="GO" id="GO:0016491">
    <property type="term" value="F:oxidoreductase activity"/>
    <property type="evidence" value="ECO:0007669"/>
    <property type="project" value="UniProtKB-KW"/>
</dbReference>
<evidence type="ECO:0000256" key="4">
    <source>
        <dbReference type="ARBA" id="ARBA00023002"/>
    </source>
</evidence>
<dbReference type="InterPro" id="IPR031640">
    <property type="entry name" value="Glu_dehyd_C"/>
</dbReference>
<evidence type="ECO:0000259" key="5">
    <source>
        <dbReference type="Pfam" id="PF08240"/>
    </source>
</evidence>
<dbReference type="STRING" id="1121884.SAMN02745131_00058"/>
<evidence type="ECO:0000259" key="6">
    <source>
        <dbReference type="Pfam" id="PF16912"/>
    </source>
</evidence>
<feature type="domain" description="Glucose dehydrogenase C-terminal" evidence="6">
    <location>
        <begin position="145"/>
        <end position="365"/>
    </location>
</feature>
<dbReference type="EMBL" id="FQUU01000001">
    <property type="protein sequence ID" value="SHE29734.1"/>
    <property type="molecule type" value="Genomic_DNA"/>
</dbReference>
<keyword evidence="3" id="KW-0862">Zinc</keyword>
<sequence length="367" mass="39973">MKAIALIPGTTEVSLIEVQEPVISSPNQVKLKVWEVGICGTDREEVSGGRADAPEGQKQLVIGHEMFGQVTETGNAVTKVQKGDYGVFMVRRGCGECDACRNGRSDMCYTGNYTERGIKAANGFQSEYVVDEEQYLVKVPEGMKEIGVLTEPMSVASKAIDESMQIQQARLGSFTNNKNWLEGKKALIAGLGPIGLMAAFALRLRGAEVIGLDIVDEDSLRSQLLKQIGGKYLDGRKIQVSDIDTTYGEADFIFEATGIADLQLQLIDALAVNGIYVATGIPGGNRPLNLSADSLMKQLVLKNQVLLGSVNASLHHYQMAVADLQGSLERWPSVIKSVITDRVPYKDFSRALKHPTPEEIKVVVEWK</sequence>
<dbReference type="RefSeq" id="WP_072833247.1">
    <property type="nucleotide sequence ID" value="NZ_FQUU01000001.1"/>
</dbReference>
<proteinExistence type="predicted"/>
<dbReference type="CDD" id="cd08230">
    <property type="entry name" value="glucose_DH"/>
    <property type="match status" value="1"/>
</dbReference>
<dbReference type="PROSITE" id="PS00059">
    <property type="entry name" value="ADH_ZINC"/>
    <property type="match status" value="1"/>
</dbReference>
<dbReference type="Pfam" id="PF08240">
    <property type="entry name" value="ADH_N"/>
    <property type="match status" value="1"/>
</dbReference>
<dbReference type="PANTHER" id="PTHR43189:SF2">
    <property type="entry name" value="GLUCOSE 1-DEHYDROGENASE"/>
    <property type="match status" value="1"/>
</dbReference>
<evidence type="ECO:0000313" key="8">
    <source>
        <dbReference type="Proteomes" id="UP000184048"/>
    </source>
</evidence>
<keyword evidence="8" id="KW-1185">Reference proteome</keyword>
<feature type="domain" description="Alcohol dehydrogenase-like N-terminal" evidence="5">
    <location>
        <begin position="26"/>
        <end position="141"/>
    </location>
</feature>
<dbReference type="Gene3D" id="3.40.50.720">
    <property type="entry name" value="NAD(P)-binding Rossmann-like Domain"/>
    <property type="match status" value="1"/>
</dbReference>
<dbReference type="InterPro" id="IPR002328">
    <property type="entry name" value="ADH_Zn_CS"/>
</dbReference>
<dbReference type="SUPFAM" id="SSF50129">
    <property type="entry name" value="GroES-like"/>
    <property type="match status" value="1"/>
</dbReference>
<gene>
    <name evidence="7" type="ORF">SAMN02745131_00058</name>
</gene>
<keyword evidence="4" id="KW-0560">Oxidoreductase</keyword>
<organism evidence="7 8">
    <name type="scientific">Flavisolibacter ginsengisoli DSM 18119</name>
    <dbReference type="NCBI Taxonomy" id="1121884"/>
    <lineage>
        <taxon>Bacteria</taxon>
        <taxon>Pseudomonadati</taxon>
        <taxon>Bacteroidota</taxon>
        <taxon>Chitinophagia</taxon>
        <taxon>Chitinophagales</taxon>
        <taxon>Chitinophagaceae</taxon>
        <taxon>Flavisolibacter</taxon>
    </lineage>
</organism>
<dbReference type="InterPro" id="IPR011032">
    <property type="entry name" value="GroES-like_sf"/>
</dbReference>
<dbReference type="GO" id="GO:0008270">
    <property type="term" value="F:zinc ion binding"/>
    <property type="evidence" value="ECO:0007669"/>
    <property type="project" value="InterPro"/>
</dbReference>
<comment type="cofactor">
    <cofactor evidence="1">
        <name>Zn(2+)</name>
        <dbReference type="ChEBI" id="CHEBI:29105"/>
    </cofactor>
</comment>
<dbReference type="PANTHER" id="PTHR43189">
    <property type="entry name" value="ZINC-TYPE ALCOHOL DEHYDROGENASE-LIKE PROTEIN C1198.01-RELATED"/>
    <property type="match status" value="1"/>
</dbReference>
<reference evidence="7 8" key="1">
    <citation type="submission" date="2016-11" db="EMBL/GenBank/DDBJ databases">
        <authorList>
            <person name="Jaros S."/>
            <person name="Januszkiewicz K."/>
            <person name="Wedrychowicz H."/>
        </authorList>
    </citation>
    <scope>NUCLEOTIDE SEQUENCE [LARGE SCALE GENOMIC DNA]</scope>
    <source>
        <strain evidence="7 8">DSM 18119</strain>
    </source>
</reference>
<dbReference type="Gene3D" id="3.90.180.10">
    <property type="entry name" value="Medium-chain alcohol dehydrogenases, catalytic domain"/>
    <property type="match status" value="1"/>
</dbReference>
<name>A0A1M4SBY9_9BACT</name>
<dbReference type="SUPFAM" id="SSF51735">
    <property type="entry name" value="NAD(P)-binding Rossmann-fold domains"/>
    <property type="match status" value="1"/>
</dbReference>
<evidence type="ECO:0000256" key="1">
    <source>
        <dbReference type="ARBA" id="ARBA00001947"/>
    </source>
</evidence>
<dbReference type="Pfam" id="PF16912">
    <property type="entry name" value="Glu_dehyd_C"/>
    <property type="match status" value="1"/>
</dbReference>
<dbReference type="OrthoDB" id="9806940at2"/>